<feature type="signal peptide" evidence="13">
    <location>
        <begin position="1"/>
        <end position="23"/>
    </location>
</feature>
<evidence type="ECO:0000256" key="1">
    <source>
        <dbReference type="ARBA" id="ARBA00004459"/>
    </source>
</evidence>
<keyword evidence="8" id="KW-0472">Membrane</keyword>
<comment type="similarity">
    <text evidence="2">Belongs to the LolB family.</text>
</comment>
<keyword evidence="15" id="KW-1185">Reference proteome</keyword>
<comment type="subunit">
    <text evidence="3">Monomer.</text>
</comment>
<name>A0ABW1U0E8_9BURK</name>
<comment type="subcellular location">
    <subcellularLocation>
        <location evidence="1">Cell outer membrane</location>
        <topology evidence="1">Lipid-anchor</topology>
    </subcellularLocation>
</comment>
<dbReference type="SUPFAM" id="SSF89392">
    <property type="entry name" value="Prokaryotic lipoproteins and lipoprotein localization factors"/>
    <property type="match status" value="1"/>
</dbReference>
<accession>A0ABW1U0E8</accession>
<proteinExistence type="inferred from homology"/>
<evidence type="ECO:0000256" key="5">
    <source>
        <dbReference type="ARBA" id="ARBA00022448"/>
    </source>
</evidence>
<keyword evidence="6 13" id="KW-0732">Signal</keyword>
<feature type="chain" id="PRO_5047068653" description="Outer-membrane lipoprotein LolB" evidence="13">
    <location>
        <begin position="24"/>
        <end position="169"/>
    </location>
</feature>
<keyword evidence="11" id="KW-0998">Cell outer membrane</keyword>
<evidence type="ECO:0000256" key="9">
    <source>
        <dbReference type="ARBA" id="ARBA00023139"/>
    </source>
</evidence>
<dbReference type="Pfam" id="PF03550">
    <property type="entry name" value="LolB"/>
    <property type="match status" value="1"/>
</dbReference>
<evidence type="ECO:0000256" key="12">
    <source>
        <dbReference type="ARBA" id="ARBA00023288"/>
    </source>
</evidence>
<sequence length="169" mass="18265">MLARFPLRTALLSGLFFATFLIAGCAHQTPAKGINDAENRLWTGRISLQIQSEPPQAFFAAFELKGQAEQGELTLTSPIGSVLGVMRWSPTEAVLESGRETRRFESVDALLEQTTGAAIPVTALFDWLAGKNTSLNGWAADLAQQAAGKISARRTNPAPQVDLRLVLDQ</sequence>
<evidence type="ECO:0000256" key="13">
    <source>
        <dbReference type="SAM" id="SignalP"/>
    </source>
</evidence>
<reference evidence="15" key="1">
    <citation type="journal article" date="2019" name="Int. J. Syst. Evol. Microbiol.">
        <title>The Global Catalogue of Microorganisms (GCM) 10K type strain sequencing project: providing services to taxonomists for standard genome sequencing and annotation.</title>
        <authorList>
            <consortium name="The Broad Institute Genomics Platform"/>
            <consortium name="The Broad Institute Genome Sequencing Center for Infectious Disease"/>
            <person name="Wu L."/>
            <person name="Ma J."/>
        </authorList>
    </citation>
    <scope>NUCLEOTIDE SEQUENCE [LARGE SCALE GENOMIC DNA]</scope>
    <source>
        <strain evidence="15">CCUG 39402</strain>
    </source>
</reference>
<keyword evidence="5" id="KW-0813">Transport</keyword>
<dbReference type="EMBL" id="JBHSRS010000078">
    <property type="protein sequence ID" value="MFC6282467.1"/>
    <property type="molecule type" value="Genomic_DNA"/>
</dbReference>
<evidence type="ECO:0000256" key="4">
    <source>
        <dbReference type="ARBA" id="ARBA00016202"/>
    </source>
</evidence>
<keyword evidence="9" id="KW-0564">Palmitate</keyword>
<protein>
    <recommendedName>
        <fullName evidence="4">Outer-membrane lipoprotein LolB</fullName>
    </recommendedName>
</protein>
<dbReference type="InterPro" id="IPR029046">
    <property type="entry name" value="LolA/LolB/LppX"/>
</dbReference>
<keyword evidence="12 14" id="KW-0449">Lipoprotein</keyword>
<evidence type="ECO:0000313" key="14">
    <source>
        <dbReference type="EMBL" id="MFC6282467.1"/>
    </source>
</evidence>
<evidence type="ECO:0000256" key="10">
    <source>
        <dbReference type="ARBA" id="ARBA00023186"/>
    </source>
</evidence>
<keyword evidence="7" id="KW-0653">Protein transport</keyword>
<evidence type="ECO:0000256" key="6">
    <source>
        <dbReference type="ARBA" id="ARBA00022729"/>
    </source>
</evidence>
<keyword evidence="10" id="KW-0143">Chaperone</keyword>
<evidence type="ECO:0000256" key="7">
    <source>
        <dbReference type="ARBA" id="ARBA00022927"/>
    </source>
</evidence>
<evidence type="ECO:0000256" key="11">
    <source>
        <dbReference type="ARBA" id="ARBA00023237"/>
    </source>
</evidence>
<comment type="caution">
    <text evidence="14">The sequence shown here is derived from an EMBL/GenBank/DDBJ whole genome shotgun (WGS) entry which is preliminary data.</text>
</comment>
<evidence type="ECO:0000313" key="15">
    <source>
        <dbReference type="Proteomes" id="UP001596270"/>
    </source>
</evidence>
<evidence type="ECO:0000256" key="3">
    <source>
        <dbReference type="ARBA" id="ARBA00011245"/>
    </source>
</evidence>
<organism evidence="14 15">
    <name type="scientific">Polaromonas aquatica</name>
    <dbReference type="NCBI Taxonomy" id="332657"/>
    <lineage>
        <taxon>Bacteria</taxon>
        <taxon>Pseudomonadati</taxon>
        <taxon>Pseudomonadota</taxon>
        <taxon>Betaproteobacteria</taxon>
        <taxon>Burkholderiales</taxon>
        <taxon>Comamonadaceae</taxon>
        <taxon>Polaromonas</taxon>
    </lineage>
</organism>
<evidence type="ECO:0000256" key="2">
    <source>
        <dbReference type="ARBA" id="ARBA00009696"/>
    </source>
</evidence>
<dbReference type="RefSeq" id="WP_371438359.1">
    <property type="nucleotide sequence ID" value="NZ_JBHSRS010000078.1"/>
</dbReference>
<dbReference type="PROSITE" id="PS51257">
    <property type="entry name" value="PROKAR_LIPOPROTEIN"/>
    <property type="match status" value="1"/>
</dbReference>
<dbReference type="InterPro" id="IPR004565">
    <property type="entry name" value="OM_lipoprot_LolB"/>
</dbReference>
<dbReference type="Proteomes" id="UP001596270">
    <property type="component" value="Unassembled WGS sequence"/>
</dbReference>
<evidence type="ECO:0000256" key="8">
    <source>
        <dbReference type="ARBA" id="ARBA00023136"/>
    </source>
</evidence>
<gene>
    <name evidence="14" type="ORF">ACFQND_14675</name>
</gene>
<dbReference type="Gene3D" id="2.50.20.10">
    <property type="entry name" value="Lipoprotein localisation LolA/LolB/LppX"/>
    <property type="match status" value="1"/>
</dbReference>